<feature type="transmembrane region" description="Helical" evidence="1">
    <location>
        <begin position="7"/>
        <end position="30"/>
    </location>
</feature>
<dbReference type="RefSeq" id="WP_198638221.1">
    <property type="nucleotide sequence ID" value="NZ_JAEHNY010000004.1"/>
</dbReference>
<evidence type="ECO:0000256" key="1">
    <source>
        <dbReference type="SAM" id="Phobius"/>
    </source>
</evidence>
<keyword evidence="1" id="KW-0472">Membrane</keyword>
<gene>
    <name evidence="3" type="primary">traM</name>
    <name evidence="3" type="ORF">I6U50_06285</name>
</gene>
<proteinExistence type="predicted"/>
<protein>
    <submittedName>
        <fullName evidence="3">Conjugative transposon protein TraM</fullName>
    </submittedName>
</protein>
<sequence>MKIDKKKIVFGSVLAVIITFIVAYSVLIFGEDSETPSELKNTLVPELQEEQKDFKSKLDAVNALKEVRETTIPSIYDEKYMDSLGYYDSNLPQRAKEKLLDSIYENNSMSYGAYNYENEYEYEIGDEPLQDEIKEPTTPEVASVKPKEIGLAHQLFYAISPQVNSKPNTSKTSISDVLVEVDGDQVVKDGYRLKMRLLDSATINGIKFPKNSPIYGFISFQPNRALIEIENIAHVPVKLKAYDLQDGSEGIYVENNIRADATKEVIGDIIQDINVTGLPQVGGLKQLFQRNNRKVKVLVTNNYKLILR</sequence>
<name>A0ABS0TEX5_9FLAO</name>
<keyword evidence="1" id="KW-0812">Transmembrane</keyword>
<dbReference type="Proteomes" id="UP000635665">
    <property type="component" value="Unassembled WGS sequence"/>
</dbReference>
<dbReference type="EMBL" id="JAEHNY010000004">
    <property type="protein sequence ID" value="MBI6119624.1"/>
    <property type="molecule type" value="Genomic_DNA"/>
</dbReference>
<evidence type="ECO:0000313" key="3">
    <source>
        <dbReference type="EMBL" id="MBI6119624.1"/>
    </source>
</evidence>
<evidence type="ECO:0000313" key="4">
    <source>
        <dbReference type="Proteomes" id="UP000635665"/>
    </source>
</evidence>
<dbReference type="InterPro" id="IPR055407">
    <property type="entry name" value="TraM_C"/>
</dbReference>
<evidence type="ECO:0000259" key="2">
    <source>
        <dbReference type="Pfam" id="PF12508"/>
    </source>
</evidence>
<organism evidence="3 4">
    <name type="scientific">Salegentibacter maritimus</name>
    <dbReference type="NCBI Taxonomy" id="2794347"/>
    <lineage>
        <taxon>Bacteria</taxon>
        <taxon>Pseudomonadati</taxon>
        <taxon>Bacteroidota</taxon>
        <taxon>Flavobacteriia</taxon>
        <taxon>Flavobacteriales</taxon>
        <taxon>Flavobacteriaceae</taxon>
        <taxon>Salegentibacter</taxon>
    </lineage>
</organism>
<dbReference type="Pfam" id="PF12508">
    <property type="entry name" value="Transposon_TraM"/>
    <property type="match status" value="1"/>
</dbReference>
<comment type="caution">
    <text evidence="3">The sequence shown here is derived from an EMBL/GenBank/DDBJ whole genome shotgun (WGS) entry which is preliminary data.</text>
</comment>
<keyword evidence="1" id="KW-1133">Transmembrane helix</keyword>
<feature type="domain" description="Conjugative transposon TraM C-terminal" evidence="2">
    <location>
        <begin position="179"/>
        <end position="308"/>
    </location>
</feature>
<keyword evidence="4" id="KW-1185">Reference proteome</keyword>
<accession>A0ABS0TEX5</accession>
<reference evidence="3 4" key="1">
    <citation type="submission" date="2020-12" db="EMBL/GenBank/DDBJ databases">
        <title>Salegentibacter orientalis sp. nov., isolated from costal sediment.</title>
        <authorList>
            <person name="Lian F.-B."/>
        </authorList>
    </citation>
    <scope>NUCLEOTIDE SEQUENCE [LARGE SCALE GENOMIC DNA]</scope>
    <source>
        <strain evidence="3 4">F60176</strain>
    </source>
</reference>